<sequence>MITYHNLIGSYRVYLSGELGIDVHWKHQKMSQPKVFPYITIEFTVNTISQPTKLNDLIVETPRLTFGIHADTLASLNDIYTKTRRILFYENIPLLSVDGDPIGKFKVEQIDNETNVIGGDYQQTSEHHRIYIDTRLSVKTVKTKGEIE</sequence>
<dbReference type="GeneID" id="40070727"/>
<evidence type="ECO:0000313" key="2">
    <source>
        <dbReference type="Proteomes" id="UP000224134"/>
    </source>
</evidence>
<reference evidence="1 2" key="1">
    <citation type="submission" date="2016-02" db="EMBL/GenBank/DDBJ databases">
        <title>Isolation and characterization of bacteriophages from East Africa Rift Valley soda lakes.</title>
        <authorList>
            <person name="van Zyl L.J."/>
            <person name="Nemavhulani S."/>
            <person name="Cowan D.A."/>
            <person name="Trindade M.I."/>
        </authorList>
    </citation>
    <scope>NUCLEOTIDE SEQUENCE [LARGE SCALE GENOMIC DNA]</scope>
</reference>
<dbReference type="RefSeq" id="YP_009595169.1">
    <property type="nucleotide sequence ID" value="NC_041879.1"/>
</dbReference>
<proteinExistence type="predicted"/>
<evidence type="ECO:0000313" key="1">
    <source>
        <dbReference type="EMBL" id="AMQ66683.1"/>
    </source>
</evidence>
<dbReference type="EMBL" id="KU665491">
    <property type="protein sequence ID" value="AMQ66683.1"/>
    <property type="molecule type" value="Genomic_DNA"/>
</dbReference>
<organism evidence="1 2">
    <name type="scientific">Bacillus phage Mgbh1</name>
    <dbReference type="NCBI Taxonomy" id="1796993"/>
    <lineage>
        <taxon>Viruses</taxon>
        <taxon>Duplodnaviria</taxon>
        <taxon>Heunggongvirae</taxon>
        <taxon>Uroviricota</taxon>
        <taxon>Caudoviricetes</taxon>
        <taxon>Magadivirus</taxon>
        <taxon>Magadivirus Mgbh1</taxon>
    </lineage>
</organism>
<dbReference type="Proteomes" id="UP000224134">
    <property type="component" value="Segment"/>
</dbReference>
<accession>A0A142F1M6</accession>
<dbReference type="KEGG" id="vg:40070727"/>
<keyword evidence="2" id="KW-1185">Reference proteome</keyword>
<protein>
    <submittedName>
        <fullName evidence="1">Uncharacterized protein</fullName>
    </submittedName>
</protein>
<name>A0A142F1M6_9CAUD</name>